<dbReference type="Pfam" id="PF02310">
    <property type="entry name" value="B12-binding"/>
    <property type="match status" value="1"/>
</dbReference>
<name>A0A9X2NEG5_9PSEU</name>
<feature type="domain" description="B12-binding" evidence="1">
    <location>
        <begin position="16"/>
        <end position="152"/>
    </location>
</feature>
<evidence type="ECO:0000313" key="2">
    <source>
        <dbReference type="EMBL" id="MCR6485766.1"/>
    </source>
</evidence>
<gene>
    <name evidence="2" type="ORF">M8542_23355</name>
</gene>
<dbReference type="InterPro" id="IPR036724">
    <property type="entry name" value="Cobalamin-bd_sf"/>
</dbReference>
<dbReference type="Proteomes" id="UP001144096">
    <property type="component" value="Unassembled WGS sequence"/>
</dbReference>
<dbReference type="AlphaFoldDB" id="A0A9X2NEG5"/>
<sequence>MRRGLRTSRRPAAAGGLDVVLATIASDSHTWNLIFLELLLREWGHRVVNLGPCVPDALLRGECQARRPDLVVISTVNGHGADEGARLARTLRAAPGLGTVPLVIGGKLGTGQEDPLVSARNLVDAGFSAVFGHDNGGMARFRRFVDRVGAGARC</sequence>
<dbReference type="GO" id="GO:0046872">
    <property type="term" value="F:metal ion binding"/>
    <property type="evidence" value="ECO:0007669"/>
    <property type="project" value="InterPro"/>
</dbReference>
<dbReference type="InterPro" id="IPR006158">
    <property type="entry name" value="Cobalamin-bd"/>
</dbReference>
<dbReference type="RefSeq" id="WP_257922348.1">
    <property type="nucleotide sequence ID" value="NZ_JAMXQV010000012.1"/>
</dbReference>
<dbReference type="SUPFAM" id="SSF52242">
    <property type="entry name" value="Cobalamin (vitamin B12)-binding domain"/>
    <property type="match status" value="1"/>
</dbReference>
<reference evidence="2" key="1">
    <citation type="submission" date="2022-06" db="EMBL/GenBank/DDBJ databases">
        <title>Amycolatopsis iheyaensis sp. nov., a new species of the genus Amycolatopsis isolated from soil in Iheya island, Japan.</title>
        <authorList>
            <person name="Ngamcharungchit C."/>
            <person name="Kanto H."/>
            <person name="Take A."/>
            <person name="Intra B."/>
            <person name="Matsumoto A."/>
            <person name="Panbangred W."/>
            <person name="Inahashi Y."/>
        </authorList>
    </citation>
    <scope>NUCLEOTIDE SEQUENCE</scope>
    <source>
        <strain evidence="2">OK19-0408</strain>
    </source>
</reference>
<protein>
    <submittedName>
        <fullName evidence="2">Cobalamin-dependent protein</fullName>
    </submittedName>
</protein>
<keyword evidence="3" id="KW-1185">Reference proteome</keyword>
<organism evidence="2 3">
    <name type="scientific">Amycolatopsis iheyensis</name>
    <dbReference type="NCBI Taxonomy" id="2945988"/>
    <lineage>
        <taxon>Bacteria</taxon>
        <taxon>Bacillati</taxon>
        <taxon>Actinomycetota</taxon>
        <taxon>Actinomycetes</taxon>
        <taxon>Pseudonocardiales</taxon>
        <taxon>Pseudonocardiaceae</taxon>
        <taxon>Amycolatopsis</taxon>
    </lineage>
</organism>
<evidence type="ECO:0000259" key="1">
    <source>
        <dbReference type="PROSITE" id="PS51332"/>
    </source>
</evidence>
<evidence type="ECO:0000313" key="3">
    <source>
        <dbReference type="Proteomes" id="UP001144096"/>
    </source>
</evidence>
<dbReference type="Gene3D" id="3.40.50.280">
    <property type="entry name" value="Cobalamin-binding domain"/>
    <property type="match status" value="1"/>
</dbReference>
<dbReference type="GO" id="GO:0031419">
    <property type="term" value="F:cobalamin binding"/>
    <property type="evidence" value="ECO:0007669"/>
    <property type="project" value="InterPro"/>
</dbReference>
<dbReference type="EMBL" id="JAMXQV010000012">
    <property type="protein sequence ID" value="MCR6485766.1"/>
    <property type="molecule type" value="Genomic_DNA"/>
</dbReference>
<proteinExistence type="predicted"/>
<accession>A0A9X2NEG5</accession>
<comment type="caution">
    <text evidence="2">The sequence shown here is derived from an EMBL/GenBank/DDBJ whole genome shotgun (WGS) entry which is preliminary data.</text>
</comment>
<dbReference type="PROSITE" id="PS51332">
    <property type="entry name" value="B12_BINDING"/>
    <property type="match status" value="1"/>
</dbReference>